<dbReference type="KEGG" id="gfo:GFO_2465"/>
<dbReference type="RefSeq" id="WP_011710324.1">
    <property type="nucleotide sequence ID" value="NC_008571.1"/>
</dbReference>
<feature type="transmembrane region" description="Helical" evidence="1">
    <location>
        <begin position="5"/>
        <end position="23"/>
    </location>
</feature>
<keyword evidence="1" id="KW-0812">Transmembrane</keyword>
<evidence type="ECO:0000313" key="2">
    <source>
        <dbReference type="EMBL" id="CAL67421.1"/>
    </source>
</evidence>
<keyword evidence="1" id="KW-1133">Transmembrane helix</keyword>
<evidence type="ECO:0000313" key="3">
    <source>
        <dbReference type="Proteomes" id="UP000000755"/>
    </source>
</evidence>
<feature type="transmembrane region" description="Helical" evidence="1">
    <location>
        <begin position="29"/>
        <end position="48"/>
    </location>
</feature>
<dbReference type="EMBL" id="CU207366">
    <property type="protein sequence ID" value="CAL67421.1"/>
    <property type="molecule type" value="Genomic_DNA"/>
</dbReference>
<sequence length="55" mass="6481">MNKSLILFLIPVGYIYISIILLQANPLKWTWTAQLMLLLITLMCVIFLKDELREE</sequence>
<dbReference type="Proteomes" id="UP000000755">
    <property type="component" value="Chromosome"/>
</dbReference>
<reference evidence="2 3" key="1">
    <citation type="journal article" date="2006" name="Environ. Microbiol.">
        <title>Whole genome analysis of the marine Bacteroidetes'Gramella forsetii' reveals adaptations to degradation of polymeric organic matter.</title>
        <authorList>
            <person name="Bauer M."/>
            <person name="Kube M."/>
            <person name="Teeling H."/>
            <person name="Richter M."/>
            <person name="Lombardot T."/>
            <person name="Allers E."/>
            <person name="Wuerdemann C.A."/>
            <person name="Quast C."/>
            <person name="Kuhl H."/>
            <person name="Knaust F."/>
            <person name="Woebken D."/>
            <person name="Bischof K."/>
            <person name="Mussmann M."/>
            <person name="Choudhuri J.V."/>
            <person name="Meyer F."/>
            <person name="Reinhardt R."/>
            <person name="Amann R.I."/>
            <person name="Gloeckner F.O."/>
        </authorList>
    </citation>
    <scope>NUCLEOTIDE SEQUENCE [LARGE SCALE GENOMIC DNA]</scope>
    <source>
        <strain evidence="2 3">KT0803</strain>
    </source>
</reference>
<proteinExistence type="predicted"/>
<protein>
    <submittedName>
        <fullName evidence="2">Membrane protein</fullName>
    </submittedName>
</protein>
<dbReference type="STRING" id="411154.GFO_2465"/>
<dbReference type="HOGENOM" id="CLU_3025921_0_0_10"/>
<organism evidence="2 3">
    <name type="scientific">Christiangramia forsetii (strain DSM 17595 / CGMCC 1.15422 / KT0803)</name>
    <name type="common">Gramella forsetii</name>
    <dbReference type="NCBI Taxonomy" id="411154"/>
    <lineage>
        <taxon>Bacteria</taxon>
        <taxon>Pseudomonadati</taxon>
        <taxon>Bacteroidota</taxon>
        <taxon>Flavobacteriia</taxon>
        <taxon>Flavobacteriales</taxon>
        <taxon>Flavobacteriaceae</taxon>
        <taxon>Christiangramia</taxon>
    </lineage>
</organism>
<dbReference type="AlphaFoldDB" id="A0M476"/>
<name>A0M476_CHRFK</name>
<accession>A0M476</accession>
<gene>
    <name evidence="2" type="ordered locus">GFO_2465</name>
</gene>
<keyword evidence="1" id="KW-0472">Membrane</keyword>
<evidence type="ECO:0000256" key="1">
    <source>
        <dbReference type="SAM" id="Phobius"/>
    </source>
</evidence>